<evidence type="ECO:0000313" key="4">
    <source>
        <dbReference type="EMBL" id="SDL12724.1"/>
    </source>
</evidence>
<keyword evidence="1" id="KW-0479">Metal-binding</keyword>
<dbReference type="OrthoDB" id="115239at2"/>
<dbReference type="RefSeq" id="WP_093196408.1">
    <property type="nucleotide sequence ID" value="NZ_FNGS01000001.1"/>
</dbReference>
<evidence type="ECO:0000259" key="3">
    <source>
        <dbReference type="Pfam" id="PF01522"/>
    </source>
</evidence>
<evidence type="ECO:0000256" key="1">
    <source>
        <dbReference type="ARBA" id="ARBA00022723"/>
    </source>
</evidence>
<dbReference type="GO" id="GO:0005975">
    <property type="term" value="P:carbohydrate metabolic process"/>
    <property type="evidence" value="ECO:0007669"/>
    <property type="project" value="InterPro"/>
</dbReference>
<dbReference type="GO" id="GO:0016020">
    <property type="term" value="C:membrane"/>
    <property type="evidence" value="ECO:0007669"/>
    <property type="project" value="TreeGrafter"/>
</dbReference>
<dbReference type="STRING" id="563176.SAMN04488090_0076"/>
<dbReference type="Gene3D" id="3.20.20.370">
    <property type="entry name" value="Glycoside hydrolase/deacetylase"/>
    <property type="match status" value="1"/>
</dbReference>
<dbReference type="GO" id="GO:0016810">
    <property type="term" value="F:hydrolase activity, acting on carbon-nitrogen (but not peptide) bonds"/>
    <property type="evidence" value="ECO:0007669"/>
    <property type="project" value="InterPro"/>
</dbReference>
<proteinExistence type="predicted"/>
<feature type="domain" description="NodB homology" evidence="3">
    <location>
        <begin position="26"/>
        <end position="157"/>
    </location>
</feature>
<gene>
    <name evidence="4" type="ORF">SAMN04488090_0076</name>
</gene>
<evidence type="ECO:0000313" key="5">
    <source>
        <dbReference type="Proteomes" id="UP000198901"/>
    </source>
</evidence>
<sequence>MRSERLRLSSRFLLIVLAFLPFGAFSQRSMAFTFDDLPAVSARYATPAGQDTLTKLLLGHLKQYGIRATGFVIGDAHNPLLRQWQDAGMELGNHTYRHTDFHHVPSAEHLEDIRREHQSLVSAGYKPRYFRSPYLHRGHSVARQDSLKALLKELGYREAPTSIDNADYRFSAAYDKALLAGDTAAARRIGTQFVEYLLRCITYYDAQGQALTGRSVSHILLLHANTLNAHWLGVLLGRLQARGVQFISLDQALTDPVYASPDTYTGKGGISWIHRWALTQGKKGAFFDGEPEVPAGL</sequence>
<dbReference type="InterPro" id="IPR011330">
    <property type="entry name" value="Glyco_hydro/deAcase_b/a-brl"/>
</dbReference>
<dbReference type="SUPFAM" id="SSF88713">
    <property type="entry name" value="Glycoside hydrolase/deacetylase"/>
    <property type="match status" value="1"/>
</dbReference>
<dbReference type="AlphaFoldDB" id="A0A1G9HJ16"/>
<accession>A0A1G9HJ16</accession>
<keyword evidence="5" id="KW-1185">Reference proteome</keyword>
<dbReference type="Pfam" id="PF01522">
    <property type="entry name" value="Polysacc_deac_1"/>
    <property type="match status" value="1"/>
</dbReference>
<organism evidence="4 5">
    <name type="scientific">Siphonobacter aquaeclarae</name>
    <dbReference type="NCBI Taxonomy" id="563176"/>
    <lineage>
        <taxon>Bacteria</taxon>
        <taxon>Pseudomonadati</taxon>
        <taxon>Bacteroidota</taxon>
        <taxon>Cytophagia</taxon>
        <taxon>Cytophagales</taxon>
        <taxon>Cytophagaceae</taxon>
        <taxon>Siphonobacter</taxon>
    </lineage>
</organism>
<dbReference type="PANTHER" id="PTHR10587">
    <property type="entry name" value="GLYCOSYL TRANSFERASE-RELATED"/>
    <property type="match status" value="1"/>
</dbReference>
<name>A0A1G9HJ16_9BACT</name>
<dbReference type="InterPro" id="IPR002509">
    <property type="entry name" value="NODB_dom"/>
</dbReference>
<dbReference type="PANTHER" id="PTHR10587:SF133">
    <property type="entry name" value="CHITIN DEACETYLASE 1-RELATED"/>
    <property type="match status" value="1"/>
</dbReference>
<dbReference type="Proteomes" id="UP000198901">
    <property type="component" value="Unassembled WGS sequence"/>
</dbReference>
<dbReference type="GO" id="GO:0046872">
    <property type="term" value="F:metal ion binding"/>
    <property type="evidence" value="ECO:0007669"/>
    <property type="project" value="UniProtKB-KW"/>
</dbReference>
<dbReference type="EMBL" id="FNGS01000001">
    <property type="protein sequence ID" value="SDL12724.1"/>
    <property type="molecule type" value="Genomic_DNA"/>
</dbReference>
<reference evidence="4 5" key="1">
    <citation type="submission" date="2016-10" db="EMBL/GenBank/DDBJ databases">
        <authorList>
            <person name="de Groot N.N."/>
        </authorList>
    </citation>
    <scope>NUCLEOTIDE SEQUENCE [LARGE SCALE GENOMIC DNA]</scope>
    <source>
        <strain evidence="4 5">DSM 21668</strain>
    </source>
</reference>
<dbReference type="InterPro" id="IPR050248">
    <property type="entry name" value="Polysacc_deacetylase_ArnD"/>
</dbReference>
<evidence type="ECO:0000256" key="2">
    <source>
        <dbReference type="ARBA" id="ARBA00022801"/>
    </source>
</evidence>
<keyword evidence="2" id="KW-0378">Hydrolase</keyword>
<protein>
    <submittedName>
        <fullName evidence="4">Peptidoglycan/xylan/chitin deacetylase, PgdA/CDA1 family</fullName>
    </submittedName>
</protein>